<sequence length="236" mass="24756">MAGTMNKACIPFRPLLTEHLLLGTPLPADLARHLDQCPECTRAASETDDVVRTLQRADPLAGWTGARASATQARPSKELSDRIRHVVADAESARPRIRPRRRIALGAAAAFVTAAAVIAPFALDQSPGQDQPPVTSVALVREGKMVERPGGTEVPVALSGLKAGETYRMMTVNASGARASGGSIRAVSDAQVSTRMVTAMRKNTITALIIEDEEGHVVTHLPVLPPPSGAAPSPAA</sequence>
<organism evidence="2 3">
    <name type="scientific">Streptomyces zagrosensis</name>
    <dbReference type="NCBI Taxonomy" id="1042984"/>
    <lineage>
        <taxon>Bacteria</taxon>
        <taxon>Bacillati</taxon>
        <taxon>Actinomycetota</taxon>
        <taxon>Actinomycetes</taxon>
        <taxon>Kitasatosporales</taxon>
        <taxon>Streptomycetaceae</taxon>
        <taxon>Streptomyces</taxon>
    </lineage>
</organism>
<keyword evidence="1" id="KW-0812">Transmembrane</keyword>
<protein>
    <recommendedName>
        <fullName evidence="4">Zinc-finger domain-containing protein</fullName>
    </recommendedName>
</protein>
<evidence type="ECO:0000256" key="1">
    <source>
        <dbReference type="SAM" id="Phobius"/>
    </source>
</evidence>
<evidence type="ECO:0000313" key="2">
    <source>
        <dbReference type="EMBL" id="MBB5933950.1"/>
    </source>
</evidence>
<name>A0A7W9Q5D5_9ACTN</name>
<keyword evidence="3" id="KW-1185">Reference proteome</keyword>
<evidence type="ECO:0008006" key="4">
    <source>
        <dbReference type="Google" id="ProtNLM"/>
    </source>
</evidence>
<reference evidence="2 3" key="1">
    <citation type="submission" date="2020-08" db="EMBL/GenBank/DDBJ databases">
        <title>Genomic Encyclopedia of Type Strains, Phase III (KMG-III): the genomes of soil and plant-associated and newly described type strains.</title>
        <authorList>
            <person name="Whitman W."/>
        </authorList>
    </citation>
    <scope>NUCLEOTIDE SEQUENCE [LARGE SCALE GENOMIC DNA]</scope>
    <source>
        <strain evidence="2 3">CECT 8305</strain>
    </source>
</reference>
<dbReference type="Proteomes" id="UP000588098">
    <property type="component" value="Unassembled WGS sequence"/>
</dbReference>
<proteinExistence type="predicted"/>
<comment type="caution">
    <text evidence="2">The sequence shown here is derived from an EMBL/GenBank/DDBJ whole genome shotgun (WGS) entry which is preliminary data.</text>
</comment>
<dbReference type="RefSeq" id="WP_184569256.1">
    <property type="nucleotide sequence ID" value="NZ_JACHJL010000002.1"/>
</dbReference>
<gene>
    <name evidence="2" type="ORF">FHS42_000976</name>
</gene>
<keyword evidence="1" id="KW-1133">Transmembrane helix</keyword>
<accession>A0A7W9Q5D5</accession>
<keyword evidence="1" id="KW-0472">Membrane</keyword>
<dbReference type="EMBL" id="JACHJL010000002">
    <property type="protein sequence ID" value="MBB5933950.1"/>
    <property type="molecule type" value="Genomic_DNA"/>
</dbReference>
<feature type="transmembrane region" description="Helical" evidence="1">
    <location>
        <begin position="103"/>
        <end position="123"/>
    </location>
</feature>
<dbReference type="AlphaFoldDB" id="A0A7W9Q5D5"/>
<evidence type="ECO:0000313" key="3">
    <source>
        <dbReference type="Proteomes" id="UP000588098"/>
    </source>
</evidence>